<keyword evidence="3" id="KW-0012">Acyltransferase</keyword>
<dbReference type="Gene3D" id="3.40.50.10750">
    <property type="entry name" value="Isocitrate/Isopropylmalate dehydrogenase-like"/>
    <property type="match status" value="1"/>
</dbReference>
<protein>
    <submittedName>
        <fullName evidence="5">Phosphotransacetylase</fullName>
    </submittedName>
</protein>
<dbReference type="NCBIfam" id="NF007233">
    <property type="entry name" value="PRK09653.1"/>
    <property type="match status" value="1"/>
</dbReference>
<dbReference type="Pfam" id="PF01515">
    <property type="entry name" value="PTA_PTB"/>
    <property type="match status" value="1"/>
</dbReference>
<dbReference type="PANTHER" id="PTHR43356:SF1">
    <property type="entry name" value="PHOSPHATE ACETYLTRANSFERASE EUTD"/>
    <property type="match status" value="1"/>
</dbReference>
<reference evidence="5 6" key="1">
    <citation type="submission" date="2020-04" db="EMBL/GenBank/DDBJ databases">
        <title>Novel species.</title>
        <authorList>
            <person name="Teo W.F.A."/>
            <person name="Lipun K."/>
            <person name="Srisuk N."/>
            <person name="Duangmal K."/>
        </authorList>
    </citation>
    <scope>NUCLEOTIDE SEQUENCE [LARGE SCALE GENOMIC DNA]</scope>
    <source>
        <strain evidence="5 6">K13G38</strain>
    </source>
</reference>
<name>A0ABX1IXS6_9PSEU</name>
<dbReference type="PANTHER" id="PTHR43356">
    <property type="entry name" value="PHOSPHATE ACETYLTRANSFERASE"/>
    <property type="match status" value="1"/>
</dbReference>
<keyword evidence="6" id="KW-1185">Reference proteome</keyword>
<keyword evidence="2" id="KW-0808">Transferase</keyword>
<evidence type="ECO:0000313" key="5">
    <source>
        <dbReference type="EMBL" id="NKQ52313.1"/>
    </source>
</evidence>
<dbReference type="PIRSF" id="PIRSF000428">
    <property type="entry name" value="P_Ac_trans"/>
    <property type="match status" value="1"/>
</dbReference>
<dbReference type="InterPro" id="IPR012147">
    <property type="entry name" value="P_Ac_Bu_trans"/>
</dbReference>
<dbReference type="RefSeq" id="WP_168512057.1">
    <property type="nucleotide sequence ID" value="NZ_JAAXLS010000002.1"/>
</dbReference>
<evidence type="ECO:0000256" key="2">
    <source>
        <dbReference type="ARBA" id="ARBA00022679"/>
    </source>
</evidence>
<organism evidence="5 6">
    <name type="scientific">Amycolatopsis acididurans</name>
    <dbReference type="NCBI Taxonomy" id="2724524"/>
    <lineage>
        <taxon>Bacteria</taxon>
        <taxon>Bacillati</taxon>
        <taxon>Actinomycetota</taxon>
        <taxon>Actinomycetes</taxon>
        <taxon>Pseudonocardiales</taxon>
        <taxon>Pseudonocardiaceae</taxon>
        <taxon>Amycolatopsis</taxon>
    </lineage>
</organism>
<gene>
    <name evidence="5" type="ORF">HFP15_05410</name>
</gene>
<dbReference type="SUPFAM" id="SSF53659">
    <property type="entry name" value="Isocitrate/Isopropylmalate dehydrogenase-like"/>
    <property type="match status" value="1"/>
</dbReference>
<proteinExistence type="inferred from homology"/>
<dbReference type="Gene3D" id="3.40.50.10950">
    <property type="match status" value="1"/>
</dbReference>
<dbReference type="Proteomes" id="UP000715441">
    <property type="component" value="Unassembled WGS sequence"/>
</dbReference>
<evidence type="ECO:0000259" key="4">
    <source>
        <dbReference type="Pfam" id="PF01515"/>
    </source>
</evidence>
<dbReference type="InterPro" id="IPR042113">
    <property type="entry name" value="P_AcTrfase_dom1"/>
</dbReference>
<comment type="caution">
    <text evidence="5">The sequence shown here is derived from an EMBL/GenBank/DDBJ whole genome shotgun (WGS) entry which is preliminary data.</text>
</comment>
<accession>A0ABX1IXS6</accession>
<feature type="domain" description="Phosphate acetyl/butaryl transferase" evidence="4">
    <location>
        <begin position="22"/>
        <end position="321"/>
    </location>
</feature>
<dbReference type="InterPro" id="IPR042112">
    <property type="entry name" value="P_AcTrfase_dom2"/>
</dbReference>
<sequence length="330" mass="34033">MTHPILRDAPTGTAGLLERWRARLAGACPHVLLADGEDPRAVEAALRLHAEGVLAVRLLGRPEEVGRAGSGKAVPASIVVDPDSLRRDPRVRKALASPVRGEGTPSDPLHLAAAALRAGLVHACVGGAARPTADVLRAGIRVVGPAPGVRHVSSMFLIIGPDRVLGFADCAVLPDPDAEQLADIAVATAGTYRALTSRQPVVAMLSFSTHASARHRHVDKVRAATALARARLPDVPVDGELQLDAALVGSVAERKAPGSPVAGRANVLVFPNLDAGNIGYKIAERLGGATALGPILQGLAAPVNDLSRGCDSRDIELMALISGVQSLGRA</sequence>
<evidence type="ECO:0000256" key="1">
    <source>
        <dbReference type="ARBA" id="ARBA00005656"/>
    </source>
</evidence>
<evidence type="ECO:0000256" key="3">
    <source>
        <dbReference type="ARBA" id="ARBA00023315"/>
    </source>
</evidence>
<comment type="similarity">
    <text evidence="1">Belongs to the phosphate acetyltransferase and butyryltransferase family.</text>
</comment>
<dbReference type="InterPro" id="IPR002505">
    <property type="entry name" value="PTA_PTB"/>
</dbReference>
<dbReference type="InterPro" id="IPR050500">
    <property type="entry name" value="Phos_Acetyltrans/Butyryltrans"/>
</dbReference>
<dbReference type="EMBL" id="JAAXLS010000002">
    <property type="protein sequence ID" value="NKQ52313.1"/>
    <property type="molecule type" value="Genomic_DNA"/>
</dbReference>
<evidence type="ECO:0000313" key="6">
    <source>
        <dbReference type="Proteomes" id="UP000715441"/>
    </source>
</evidence>